<evidence type="ECO:0000259" key="7">
    <source>
        <dbReference type="Pfam" id="PF00171"/>
    </source>
</evidence>
<dbReference type="InterPro" id="IPR029510">
    <property type="entry name" value="Ald_DH_CS_GLU"/>
</dbReference>
<dbReference type="PROSITE" id="PS00687">
    <property type="entry name" value="ALDEHYDE_DEHYDR_GLU"/>
    <property type="match status" value="1"/>
</dbReference>
<dbReference type="InterPro" id="IPR016160">
    <property type="entry name" value="Ald_DH_CS_CYS"/>
</dbReference>
<dbReference type="InterPro" id="IPR044086">
    <property type="entry name" value="LUC3-like"/>
</dbReference>
<dbReference type="FunFam" id="3.40.309.10:FF:000009">
    <property type="entry name" value="Aldehyde dehydrogenase A"/>
    <property type="match status" value="1"/>
</dbReference>
<protein>
    <recommendedName>
        <fullName evidence="3">aldehyde dehydrogenase (NAD(+))</fullName>
        <ecNumber evidence="3">1.2.1.3</ecNumber>
    </recommendedName>
</protein>
<dbReference type="FunFam" id="3.40.605.10:FF:000007">
    <property type="entry name" value="NAD/NADP-dependent betaine aldehyde dehydrogenase"/>
    <property type="match status" value="1"/>
</dbReference>
<comment type="caution">
    <text evidence="8">The sequence shown here is derived from an EMBL/GenBank/DDBJ whole genome shotgun (WGS) entry which is preliminary data.</text>
</comment>
<dbReference type="InterPro" id="IPR015590">
    <property type="entry name" value="Aldehyde_DH_dom"/>
</dbReference>
<dbReference type="InterPro" id="IPR016162">
    <property type="entry name" value="Ald_DH_N"/>
</dbReference>
<evidence type="ECO:0000313" key="9">
    <source>
        <dbReference type="Proteomes" id="UP001345827"/>
    </source>
</evidence>
<accession>A0AAV9QI18</accession>
<dbReference type="EMBL" id="JAXLQG010000004">
    <property type="protein sequence ID" value="KAK5541134.1"/>
    <property type="molecule type" value="Genomic_DNA"/>
</dbReference>
<dbReference type="InterPro" id="IPR016161">
    <property type="entry name" value="Ald_DH/histidinol_DH"/>
</dbReference>
<reference evidence="8 9" key="1">
    <citation type="submission" date="2023-06" db="EMBL/GenBank/DDBJ databases">
        <title>Black Yeasts Isolated from many extreme environments.</title>
        <authorList>
            <person name="Coleine C."/>
            <person name="Stajich J.E."/>
            <person name="Selbmann L."/>
        </authorList>
    </citation>
    <scope>NUCLEOTIDE SEQUENCE [LARGE SCALE GENOMIC DNA]</scope>
    <source>
        <strain evidence="8 9">CCFEE 5887</strain>
    </source>
</reference>
<dbReference type="PROSITE" id="PS00070">
    <property type="entry name" value="ALDEHYDE_DEHYDR_CYS"/>
    <property type="match status" value="1"/>
</dbReference>
<evidence type="ECO:0000256" key="5">
    <source>
        <dbReference type="PROSITE-ProRule" id="PRU10007"/>
    </source>
</evidence>
<proteinExistence type="inferred from homology"/>
<dbReference type="Pfam" id="PF00171">
    <property type="entry name" value="Aldedh"/>
    <property type="match status" value="1"/>
</dbReference>
<dbReference type="Proteomes" id="UP001345827">
    <property type="component" value="Unassembled WGS sequence"/>
</dbReference>
<sequence length="480" mass="52485">MGSVEAPDLDLSENFYNVINGEKRSNSRKSHGTNPSTMEQLPEVPIASSRDLDEAVRGSRAAFAEWSEVPVEKRKALVNAFADALEVHSEQFARLLTLEQGKPLSFAQGEIKIGVLRARELCNLDLPEKTRLEDERRRAILSYTPLGVCALIVPWNFPISLGTQKIASALVTGNTVILKPSPFTPYCGLKLGELAQQFFPPGVFQVLNGDDELGPWITAHPGIDKISFTGSIATGKKVMQNASRTLKRVTLELGGNDPCIICDDVNIEETVAKVATMSFLNSGQVCIGVKRIYVQENIYDQFLAAFVEHVKTLRLGDGFEDGIVVGPLQNKQQYEIAQRFLSDIENQNLKVVLGGSAVSTRPGLFIAPTVVDRPPDTSDLVKEEPFAPIVPLLSWKNETEVISRANDTKTGLGGSVWSKDIARATRIARKLQVGTAWINEHGALDPRVPFSGLKESGYGTELGIEGLKAFCNTKVIFVPK</sequence>
<dbReference type="Gene3D" id="3.40.309.10">
    <property type="entry name" value="Aldehyde Dehydrogenase, Chain A, domain 2"/>
    <property type="match status" value="1"/>
</dbReference>
<dbReference type="PANTHER" id="PTHR11699">
    <property type="entry name" value="ALDEHYDE DEHYDROGENASE-RELATED"/>
    <property type="match status" value="1"/>
</dbReference>
<evidence type="ECO:0000256" key="1">
    <source>
        <dbReference type="ARBA" id="ARBA00009986"/>
    </source>
</evidence>
<evidence type="ECO:0000256" key="2">
    <source>
        <dbReference type="ARBA" id="ARBA00023002"/>
    </source>
</evidence>
<dbReference type="InterPro" id="IPR016163">
    <property type="entry name" value="Ald_DH_C"/>
</dbReference>
<evidence type="ECO:0000256" key="4">
    <source>
        <dbReference type="ARBA" id="ARBA00049194"/>
    </source>
</evidence>
<comment type="catalytic activity">
    <reaction evidence="4">
        <text>an aldehyde + NAD(+) + H2O = a carboxylate + NADH + 2 H(+)</text>
        <dbReference type="Rhea" id="RHEA:16185"/>
        <dbReference type="ChEBI" id="CHEBI:15377"/>
        <dbReference type="ChEBI" id="CHEBI:15378"/>
        <dbReference type="ChEBI" id="CHEBI:17478"/>
        <dbReference type="ChEBI" id="CHEBI:29067"/>
        <dbReference type="ChEBI" id="CHEBI:57540"/>
        <dbReference type="ChEBI" id="CHEBI:57945"/>
        <dbReference type="EC" id="1.2.1.3"/>
    </reaction>
</comment>
<gene>
    <name evidence="8" type="ORF">LTR25_002911</name>
</gene>
<dbReference type="AlphaFoldDB" id="A0AAV9QI18"/>
<dbReference type="GO" id="GO:0004029">
    <property type="term" value="F:aldehyde dehydrogenase (NAD+) activity"/>
    <property type="evidence" value="ECO:0007669"/>
    <property type="project" value="UniProtKB-EC"/>
</dbReference>
<comment type="similarity">
    <text evidence="1 6">Belongs to the aldehyde dehydrogenase family.</text>
</comment>
<name>A0AAV9QI18_9PEZI</name>
<evidence type="ECO:0000256" key="3">
    <source>
        <dbReference type="ARBA" id="ARBA00024226"/>
    </source>
</evidence>
<dbReference type="Gene3D" id="3.40.605.10">
    <property type="entry name" value="Aldehyde Dehydrogenase, Chain A, domain 1"/>
    <property type="match status" value="1"/>
</dbReference>
<evidence type="ECO:0000313" key="8">
    <source>
        <dbReference type="EMBL" id="KAK5541134.1"/>
    </source>
</evidence>
<feature type="active site" evidence="5">
    <location>
        <position position="252"/>
    </location>
</feature>
<organism evidence="8 9">
    <name type="scientific">Vermiconidia calcicola</name>
    <dbReference type="NCBI Taxonomy" id="1690605"/>
    <lineage>
        <taxon>Eukaryota</taxon>
        <taxon>Fungi</taxon>
        <taxon>Dikarya</taxon>
        <taxon>Ascomycota</taxon>
        <taxon>Pezizomycotina</taxon>
        <taxon>Dothideomycetes</taxon>
        <taxon>Dothideomycetidae</taxon>
        <taxon>Mycosphaerellales</taxon>
        <taxon>Extremaceae</taxon>
        <taxon>Vermiconidia</taxon>
    </lineage>
</organism>
<keyword evidence="2 6" id="KW-0560">Oxidoreductase</keyword>
<dbReference type="CDD" id="cd07106">
    <property type="entry name" value="ALDH_AldA-AAD23400"/>
    <property type="match status" value="1"/>
</dbReference>
<feature type="domain" description="Aldehyde dehydrogenase" evidence="7">
    <location>
        <begin position="26"/>
        <end position="476"/>
    </location>
</feature>
<dbReference type="SUPFAM" id="SSF53720">
    <property type="entry name" value="ALDH-like"/>
    <property type="match status" value="1"/>
</dbReference>
<evidence type="ECO:0000256" key="6">
    <source>
        <dbReference type="RuleBase" id="RU003345"/>
    </source>
</evidence>
<keyword evidence="9" id="KW-1185">Reference proteome</keyword>
<dbReference type="EC" id="1.2.1.3" evidence="3"/>